<proteinExistence type="predicted"/>
<gene>
    <name evidence="1" type="ORF">PIB30_077696</name>
</gene>
<dbReference type="Proteomes" id="UP001341840">
    <property type="component" value="Unassembled WGS sequence"/>
</dbReference>
<dbReference type="EMBL" id="JASCZI010182295">
    <property type="protein sequence ID" value="MED6187568.1"/>
    <property type="molecule type" value="Genomic_DNA"/>
</dbReference>
<comment type="caution">
    <text evidence="1">The sequence shown here is derived from an EMBL/GenBank/DDBJ whole genome shotgun (WGS) entry which is preliminary data.</text>
</comment>
<evidence type="ECO:0000313" key="1">
    <source>
        <dbReference type="EMBL" id="MED6187568.1"/>
    </source>
</evidence>
<sequence>MSLVVQSLQDLKCLRKCELSDSTYLRLTFSSEYQLNRLPHLHLSLPSQFGVLEVAFEEALEMVEKVDQY</sequence>
<reference evidence="1 2" key="1">
    <citation type="journal article" date="2023" name="Plants (Basel)">
        <title>Bridging the Gap: Combining Genomics and Transcriptomics Approaches to Understand Stylosanthes scabra, an Orphan Legume from the Brazilian Caatinga.</title>
        <authorList>
            <person name="Ferreira-Neto J.R.C."/>
            <person name="da Silva M.D."/>
            <person name="Binneck E."/>
            <person name="de Melo N.F."/>
            <person name="da Silva R.H."/>
            <person name="de Melo A.L.T.M."/>
            <person name="Pandolfi V."/>
            <person name="Bustamante F.O."/>
            <person name="Brasileiro-Vidal A.C."/>
            <person name="Benko-Iseppon A.M."/>
        </authorList>
    </citation>
    <scope>NUCLEOTIDE SEQUENCE [LARGE SCALE GENOMIC DNA]</scope>
    <source>
        <tissue evidence="1">Leaves</tissue>
    </source>
</reference>
<evidence type="ECO:0000313" key="2">
    <source>
        <dbReference type="Proteomes" id="UP001341840"/>
    </source>
</evidence>
<keyword evidence="2" id="KW-1185">Reference proteome</keyword>
<name>A0ABU6WTT1_9FABA</name>
<organism evidence="1 2">
    <name type="scientific">Stylosanthes scabra</name>
    <dbReference type="NCBI Taxonomy" id="79078"/>
    <lineage>
        <taxon>Eukaryota</taxon>
        <taxon>Viridiplantae</taxon>
        <taxon>Streptophyta</taxon>
        <taxon>Embryophyta</taxon>
        <taxon>Tracheophyta</taxon>
        <taxon>Spermatophyta</taxon>
        <taxon>Magnoliopsida</taxon>
        <taxon>eudicotyledons</taxon>
        <taxon>Gunneridae</taxon>
        <taxon>Pentapetalae</taxon>
        <taxon>rosids</taxon>
        <taxon>fabids</taxon>
        <taxon>Fabales</taxon>
        <taxon>Fabaceae</taxon>
        <taxon>Papilionoideae</taxon>
        <taxon>50 kb inversion clade</taxon>
        <taxon>dalbergioids sensu lato</taxon>
        <taxon>Dalbergieae</taxon>
        <taxon>Pterocarpus clade</taxon>
        <taxon>Stylosanthes</taxon>
    </lineage>
</organism>
<protein>
    <submittedName>
        <fullName evidence="1">Uncharacterized protein</fullName>
    </submittedName>
</protein>
<accession>A0ABU6WTT1</accession>